<evidence type="ECO:0000256" key="1">
    <source>
        <dbReference type="SAM" id="MobiDB-lite"/>
    </source>
</evidence>
<name>A0A5J5J315_9MICO</name>
<comment type="caution">
    <text evidence="2">The sequence shown here is derived from an EMBL/GenBank/DDBJ whole genome shotgun (WGS) entry which is preliminary data.</text>
</comment>
<reference evidence="3" key="1">
    <citation type="submission" date="2019-09" db="EMBL/GenBank/DDBJ databases">
        <title>Mumia zhuanghuii sp. nov. isolated from the intestinal contents of plateau pika (Ochotona curzoniae) in the Qinghai-Tibet plateau of China.</title>
        <authorList>
            <person name="Tian Z."/>
        </authorList>
    </citation>
    <scope>NUCLEOTIDE SEQUENCE [LARGE SCALE GENOMIC DNA]</scope>
    <source>
        <strain evidence="3">JCM 30598</strain>
    </source>
</reference>
<dbReference type="EMBL" id="VYSA01000002">
    <property type="protein sequence ID" value="KAA9107783.1"/>
    <property type="molecule type" value="Genomic_DNA"/>
</dbReference>
<organism evidence="2 3">
    <name type="scientific">Microbacterium rhizomatis</name>
    <dbReference type="NCBI Taxonomy" id="1631477"/>
    <lineage>
        <taxon>Bacteria</taxon>
        <taxon>Bacillati</taxon>
        <taxon>Actinomycetota</taxon>
        <taxon>Actinomycetes</taxon>
        <taxon>Micrococcales</taxon>
        <taxon>Microbacteriaceae</taxon>
        <taxon>Microbacterium</taxon>
    </lineage>
</organism>
<proteinExistence type="predicted"/>
<gene>
    <name evidence="2" type="ORF">F6B43_10110</name>
</gene>
<feature type="compositionally biased region" description="Basic residues" evidence="1">
    <location>
        <begin position="16"/>
        <end position="27"/>
    </location>
</feature>
<evidence type="ECO:0000313" key="2">
    <source>
        <dbReference type="EMBL" id="KAA9107783.1"/>
    </source>
</evidence>
<protein>
    <submittedName>
        <fullName evidence="2">Uncharacterized protein</fullName>
    </submittedName>
</protein>
<evidence type="ECO:0000313" key="3">
    <source>
        <dbReference type="Proteomes" id="UP000325827"/>
    </source>
</evidence>
<keyword evidence="3" id="KW-1185">Reference proteome</keyword>
<dbReference type="Proteomes" id="UP000325827">
    <property type="component" value="Unassembled WGS sequence"/>
</dbReference>
<dbReference type="RefSeq" id="WP_150448818.1">
    <property type="nucleotide sequence ID" value="NZ_VYSA01000002.1"/>
</dbReference>
<accession>A0A5J5J315</accession>
<feature type="region of interest" description="Disordered" evidence="1">
    <location>
        <begin position="1"/>
        <end position="30"/>
    </location>
</feature>
<dbReference type="AlphaFoldDB" id="A0A5J5J315"/>
<sequence>MAAPRRDPVRPALARRPLRDHRGRHRQQPLAAVEKVGCCARRRDDIGVTHPTHRIEQPFRLDAELDARYERRDVPLELG</sequence>